<evidence type="ECO:0000256" key="3">
    <source>
        <dbReference type="ARBA" id="ARBA00022448"/>
    </source>
</evidence>
<dbReference type="PANTHER" id="PTHR21252">
    <property type="entry name" value="TB1 PROTEIN-RELATED"/>
    <property type="match status" value="1"/>
</dbReference>
<dbReference type="SUPFAM" id="SSF103506">
    <property type="entry name" value="Mitochondrial carrier"/>
    <property type="match status" value="2"/>
</dbReference>
<dbReference type="AlphaFoldDB" id="A0A0N4UQL8"/>
<evidence type="ECO:0000256" key="7">
    <source>
        <dbReference type="ARBA" id="ARBA00022989"/>
    </source>
</evidence>
<gene>
    <name evidence="12" type="ORF">DME_LOCUS3803</name>
</gene>
<accession>A0A0N4UQL8</accession>
<proteinExistence type="inferred from homology"/>
<evidence type="ECO:0000256" key="9">
    <source>
        <dbReference type="ARBA" id="ARBA00023136"/>
    </source>
</evidence>
<evidence type="ECO:0000256" key="8">
    <source>
        <dbReference type="ARBA" id="ARBA00023128"/>
    </source>
</evidence>
<keyword evidence="14" id="KW-1185">Reference proteome</keyword>
<keyword evidence="3 11" id="KW-0813">Transport</keyword>
<keyword evidence="4 10" id="KW-0812">Transmembrane</keyword>
<evidence type="ECO:0000256" key="6">
    <source>
        <dbReference type="ARBA" id="ARBA00022787"/>
    </source>
</evidence>
<comment type="similarity">
    <text evidence="2 11">Belongs to the mitochondrial carrier (TC 2.A.29) family.</text>
</comment>
<reference evidence="15" key="1">
    <citation type="submission" date="2017-02" db="UniProtKB">
        <authorList>
            <consortium name="WormBaseParasite"/>
        </authorList>
    </citation>
    <scope>IDENTIFICATION</scope>
</reference>
<keyword evidence="7" id="KW-1133">Transmembrane helix</keyword>
<keyword evidence="9 10" id="KW-0472">Membrane</keyword>
<dbReference type="OrthoDB" id="2403262at2759"/>
<dbReference type="STRING" id="318479.A0A0N4UQL8"/>
<dbReference type="Proteomes" id="UP000274756">
    <property type="component" value="Unassembled WGS sequence"/>
</dbReference>
<keyword evidence="5" id="KW-0677">Repeat</keyword>
<sequence>MSRAPELLRNFPESNHFPSPSLVDNLILITKLLITHPCTVLRRQCQVHQFARSLHVTPFTLVPVVCNMVAAEGLLSLWKGALGSNVLWALSIVSEILLADILGLPRSFVKRGSTEKFWRHIALKAYVFGSFFYLLNNFCSETGLALEDIKVMDVITNGINRLHFDFFGPRDNSKRFALIYLAIPTTIYQTTHYLIAVNFYDWIFTTAQRYVNKKSASEKTVFHSYLPQFFATMTSQVMADLISYPVETILHRLYIQGTRTLIDNLDNGVSAISITAKYTGFFDCLRSILHREGFITFYSGVGALALQYALHFCFLRLVRTLFEYASGALSNINRGSSNARQRLPSSGYGFGIEEDGFSKEPMVPGKIVTGIRSSP</sequence>
<dbReference type="Pfam" id="PF00153">
    <property type="entry name" value="Mito_carr"/>
    <property type="match status" value="1"/>
</dbReference>
<keyword evidence="8" id="KW-0496">Mitochondrion</keyword>
<dbReference type="EMBL" id="UYYG01000189">
    <property type="protein sequence ID" value="VDN53830.1"/>
    <property type="molecule type" value="Genomic_DNA"/>
</dbReference>
<dbReference type="PANTHER" id="PTHR21252:SF2">
    <property type="entry name" value="MITOCHONDRIAL OUTER MEMBRANE PROTEIN SLC25A46"/>
    <property type="match status" value="1"/>
</dbReference>
<evidence type="ECO:0000313" key="14">
    <source>
        <dbReference type="Proteomes" id="UP000274756"/>
    </source>
</evidence>
<evidence type="ECO:0000313" key="15">
    <source>
        <dbReference type="WBParaSite" id="DME_0001031001-mRNA-1"/>
    </source>
</evidence>
<evidence type="ECO:0000256" key="2">
    <source>
        <dbReference type="ARBA" id="ARBA00006375"/>
    </source>
</evidence>
<dbReference type="Gene3D" id="1.50.40.10">
    <property type="entry name" value="Mitochondrial carrier domain"/>
    <property type="match status" value="1"/>
</dbReference>
<evidence type="ECO:0000256" key="4">
    <source>
        <dbReference type="ARBA" id="ARBA00022692"/>
    </source>
</evidence>
<feature type="repeat" description="Solcar" evidence="10">
    <location>
        <begin position="223"/>
        <end position="325"/>
    </location>
</feature>
<evidence type="ECO:0000313" key="13">
    <source>
        <dbReference type="Proteomes" id="UP000038040"/>
    </source>
</evidence>
<dbReference type="GO" id="GO:0090149">
    <property type="term" value="P:mitochondrial membrane fission"/>
    <property type="evidence" value="ECO:0007669"/>
    <property type="project" value="InterPro"/>
</dbReference>
<dbReference type="InterPro" id="IPR018108">
    <property type="entry name" value="MCP_transmembrane"/>
</dbReference>
<organism evidence="13 15">
    <name type="scientific">Dracunculus medinensis</name>
    <name type="common">Guinea worm</name>
    <dbReference type="NCBI Taxonomy" id="318479"/>
    <lineage>
        <taxon>Eukaryota</taxon>
        <taxon>Metazoa</taxon>
        <taxon>Ecdysozoa</taxon>
        <taxon>Nematoda</taxon>
        <taxon>Chromadorea</taxon>
        <taxon>Rhabditida</taxon>
        <taxon>Spirurina</taxon>
        <taxon>Dracunculoidea</taxon>
        <taxon>Dracunculidae</taxon>
        <taxon>Dracunculus</taxon>
    </lineage>
</organism>
<keyword evidence="6" id="KW-1000">Mitochondrion outer membrane</keyword>
<dbReference type="PROSITE" id="PS50920">
    <property type="entry name" value="SOLCAR"/>
    <property type="match status" value="1"/>
</dbReference>
<dbReference type="InterPro" id="IPR023395">
    <property type="entry name" value="MCP_dom_sf"/>
</dbReference>
<evidence type="ECO:0000256" key="10">
    <source>
        <dbReference type="PROSITE-ProRule" id="PRU00282"/>
    </source>
</evidence>
<evidence type="ECO:0000256" key="11">
    <source>
        <dbReference type="RuleBase" id="RU000488"/>
    </source>
</evidence>
<dbReference type="InterPro" id="IPR039158">
    <property type="entry name" value="SLC25A46"/>
</dbReference>
<evidence type="ECO:0000256" key="5">
    <source>
        <dbReference type="ARBA" id="ARBA00022737"/>
    </source>
</evidence>
<evidence type="ECO:0000313" key="12">
    <source>
        <dbReference type="EMBL" id="VDN53830.1"/>
    </source>
</evidence>
<comment type="subcellular location">
    <subcellularLocation>
        <location evidence="1">Mitochondrion outer membrane</location>
        <topology evidence="1">Multi-pass membrane protein</topology>
    </subcellularLocation>
</comment>
<reference evidence="12 14" key="2">
    <citation type="submission" date="2018-11" db="EMBL/GenBank/DDBJ databases">
        <authorList>
            <consortium name="Pathogen Informatics"/>
        </authorList>
    </citation>
    <scope>NUCLEOTIDE SEQUENCE [LARGE SCALE GENOMIC DNA]</scope>
</reference>
<protein>
    <submittedName>
        <fullName evidence="15">Solute carrier family 25 member 46</fullName>
    </submittedName>
</protein>
<dbReference type="GO" id="GO:0005741">
    <property type="term" value="C:mitochondrial outer membrane"/>
    <property type="evidence" value="ECO:0007669"/>
    <property type="project" value="UniProtKB-SubCell"/>
</dbReference>
<name>A0A0N4UQL8_DRAME</name>
<evidence type="ECO:0000256" key="1">
    <source>
        <dbReference type="ARBA" id="ARBA00004374"/>
    </source>
</evidence>
<dbReference type="WBParaSite" id="DME_0001031001-mRNA-1">
    <property type="protein sequence ID" value="DME_0001031001-mRNA-1"/>
    <property type="gene ID" value="DME_0001031001"/>
</dbReference>
<dbReference type="Proteomes" id="UP000038040">
    <property type="component" value="Unplaced"/>
</dbReference>